<name>A0A8S5PX53_9CAUD</name>
<keyword evidence="2" id="KW-0347">Helicase</keyword>
<keyword evidence="2" id="KW-0378">Hydrolase</keyword>
<dbReference type="Gene3D" id="3.40.50.300">
    <property type="entry name" value="P-loop containing nucleotide triphosphate hydrolases"/>
    <property type="match status" value="1"/>
</dbReference>
<keyword evidence="2" id="KW-0067">ATP-binding</keyword>
<reference evidence="2" key="1">
    <citation type="journal article" date="2021" name="Proc. Natl. Acad. Sci. U.S.A.">
        <title>A Catalog of Tens of Thousands of Viruses from Human Metagenomes Reveals Hidden Associations with Chronic Diseases.</title>
        <authorList>
            <person name="Tisza M.J."/>
            <person name="Buck C.B."/>
        </authorList>
    </citation>
    <scope>NUCLEOTIDE SEQUENCE</scope>
    <source>
        <strain evidence="2">Ctg0K17</strain>
    </source>
</reference>
<accession>A0A8S5PX53</accession>
<dbReference type="PANTHER" id="PTHR30050">
    <property type="entry name" value="CHROMOSOMAL REPLICATION INITIATOR PROTEIN DNAA"/>
    <property type="match status" value="1"/>
</dbReference>
<dbReference type="GO" id="GO:0004386">
    <property type="term" value="F:helicase activity"/>
    <property type="evidence" value="ECO:0007669"/>
    <property type="project" value="UniProtKB-KW"/>
</dbReference>
<proteinExistence type="predicted"/>
<protein>
    <submittedName>
        <fullName evidence="2">Replicative helicase</fullName>
    </submittedName>
</protein>
<dbReference type="Pfam" id="PF01695">
    <property type="entry name" value="IstB_IS21"/>
    <property type="match status" value="1"/>
</dbReference>
<dbReference type="EMBL" id="BK015522">
    <property type="protein sequence ID" value="DAE10884.1"/>
    <property type="molecule type" value="Genomic_DNA"/>
</dbReference>
<dbReference type="InterPro" id="IPR002611">
    <property type="entry name" value="IstB_ATP-bd"/>
</dbReference>
<evidence type="ECO:0000259" key="1">
    <source>
        <dbReference type="Pfam" id="PF01695"/>
    </source>
</evidence>
<evidence type="ECO:0000313" key="2">
    <source>
        <dbReference type="EMBL" id="DAE10884.1"/>
    </source>
</evidence>
<dbReference type="GO" id="GO:0005524">
    <property type="term" value="F:ATP binding"/>
    <property type="evidence" value="ECO:0007669"/>
    <property type="project" value="InterPro"/>
</dbReference>
<feature type="domain" description="IstB-like ATP-binding" evidence="1">
    <location>
        <begin position="20"/>
        <end position="195"/>
    </location>
</feature>
<sequence length="197" mass="22593">MYEKDYNEPLWSTAEELNRNECFNDLAYRSMTFARDDRPDHILSKAARAYAENFQPIAEQHGIMFSGNVGTGKTFYACCIANAVIDRGCTAWVTTLQPLVRALCSYESAEKILKRIRDVDLLVLDDLGSTALNEFTTDKLFEIVDERYRSGKPLIVTTNLNPDDAWKSNIGMRRIFDRLKERCRNVVMDGESRRKAC</sequence>
<dbReference type="InterPro" id="IPR027417">
    <property type="entry name" value="P-loop_NTPase"/>
</dbReference>
<organism evidence="2">
    <name type="scientific">Siphoviridae sp. ctg0K17</name>
    <dbReference type="NCBI Taxonomy" id="2825600"/>
    <lineage>
        <taxon>Viruses</taxon>
        <taxon>Duplodnaviria</taxon>
        <taxon>Heunggongvirae</taxon>
        <taxon>Uroviricota</taxon>
        <taxon>Caudoviricetes</taxon>
    </lineage>
</organism>
<dbReference type="SUPFAM" id="SSF52540">
    <property type="entry name" value="P-loop containing nucleoside triphosphate hydrolases"/>
    <property type="match status" value="1"/>
</dbReference>
<keyword evidence="2" id="KW-0547">Nucleotide-binding</keyword>
<dbReference type="GO" id="GO:0006260">
    <property type="term" value="P:DNA replication"/>
    <property type="evidence" value="ECO:0007669"/>
    <property type="project" value="TreeGrafter"/>
</dbReference>
<dbReference type="PANTHER" id="PTHR30050:SF4">
    <property type="entry name" value="ATP-BINDING PROTEIN RV3427C IN INSERTION SEQUENCE-RELATED"/>
    <property type="match status" value="1"/>
</dbReference>